<evidence type="ECO:0000256" key="7">
    <source>
        <dbReference type="ARBA" id="ARBA00023033"/>
    </source>
</evidence>
<evidence type="ECO:0000256" key="1">
    <source>
        <dbReference type="ARBA" id="ARBA00010617"/>
    </source>
</evidence>
<sequence length="422" mass="46538">MTAEQTAPDPVFDTFFDDPHGKYRELHASGCPVRKVVTPQGIPAWFVTEHDAVRQGLRDPRLSRKLDNAGPGYQRAAGPTQFLAKSVVTEDPPEHTRLRRALNQAFAPRSIKRLEPRIVALTDELIDHVAKKLAETGQADLMADLALPLPLIVIAEMLGVPVERRADFQRWGDGMLALDPKVQKESGAAMIGFLGELVEAKTSNPGDDMLSYWVTARDQEGKPYDAQEILSLTTVMLVGGYDTSVGMIAGTLLALLADRERFADVFEDPDRLPSVMEEFLRLYGTVHTGVRRFATEDFELAGQDIAKGDAVLLSIGAANRDPNRYPNPDEVAEERLGNRNHLAFGLGPHICPGNELARLEIEIAVRAVLTRLPRLRLAVSPSDGEKTPHSLRHAVPYRRAYFIRVPLAVPVELDTEPEPTAS</sequence>
<keyword evidence="8" id="KW-0045">Antibiotic biosynthesis</keyword>
<evidence type="ECO:0000256" key="8">
    <source>
        <dbReference type="ARBA" id="ARBA00023194"/>
    </source>
</evidence>
<dbReference type="OrthoDB" id="4156795at2"/>
<keyword evidence="7 10" id="KW-0503">Monooxygenase</keyword>
<gene>
    <name evidence="11" type="ORF">GA0070608_2270</name>
    <name evidence="12" type="ORF">OIE14_14820</name>
</gene>
<dbReference type="InterPro" id="IPR036396">
    <property type="entry name" value="Cyt_P450_sf"/>
</dbReference>
<evidence type="ECO:0000256" key="10">
    <source>
        <dbReference type="RuleBase" id="RU000461"/>
    </source>
</evidence>
<dbReference type="PRINTS" id="PR00385">
    <property type="entry name" value="P450"/>
</dbReference>
<dbReference type="RefSeq" id="WP_091626344.1">
    <property type="nucleotide sequence ID" value="NZ_CP109071.1"/>
</dbReference>
<evidence type="ECO:0000256" key="5">
    <source>
        <dbReference type="ARBA" id="ARBA00023002"/>
    </source>
</evidence>
<evidence type="ECO:0000256" key="4">
    <source>
        <dbReference type="ARBA" id="ARBA00022857"/>
    </source>
</evidence>
<dbReference type="GO" id="GO:0004497">
    <property type="term" value="F:monooxygenase activity"/>
    <property type="evidence" value="ECO:0007669"/>
    <property type="project" value="UniProtKB-KW"/>
</dbReference>
<dbReference type="GO" id="GO:0016705">
    <property type="term" value="F:oxidoreductase activity, acting on paired donors, with incorporation or reduction of molecular oxygen"/>
    <property type="evidence" value="ECO:0007669"/>
    <property type="project" value="InterPro"/>
</dbReference>
<comment type="similarity">
    <text evidence="1 10">Belongs to the cytochrome P450 family.</text>
</comment>
<dbReference type="STRING" id="47871.GA0070608_2270"/>
<evidence type="ECO:0000256" key="9">
    <source>
        <dbReference type="ARBA" id="ARBA00060683"/>
    </source>
</evidence>
<dbReference type="InterPro" id="IPR001128">
    <property type="entry name" value="Cyt_P450"/>
</dbReference>
<dbReference type="SUPFAM" id="SSF48264">
    <property type="entry name" value="Cytochrome P450"/>
    <property type="match status" value="1"/>
</dbReference>
<dbReference type="EMBL" id="FMIC01000002">
    <property type="protein sequence ID" value="SCL60182.1"/>
    <property type="molecule type" value="Genomic_DNA"/>
</dbReference>
<proteinExistence type="inferred from homology"/>
<keyword evidence="6 10" id="KW-0408">Iron</keyword>
<reference evidence="12 14" key="2">
    <citation type="submission" date="2022-10" db="EMBL/GenBank/DDBJ databases">
        <title>The complete genomes of actinobacterial strains from the NBC collection.</title>
        <authorList>
            <person name="Joergensen T.S."/>
            <person name="Alvarez Arevalo M."/>
            <person name="Sterndorff E.B."/>
            <person name="Faurdal D."/>
            <person name="Vuksanovic O."/>
            <person name="Mourched A.-S."/>
            <person name="Charusanti P."/>
            <person name="Shaw S."/>
            <person name="Blin K."/>
            <person name="Weber T."/>
        </authorList>
    </citation>
    <scope>NUCLEOTIDE SEQUENCE [LARGE SCALE GENOMIC DNA]</scope>
    <source>
        <strain evidence="12 14">NBC 01809</strain>
    </source>
</reference>
<evidence type="ECO:0000256" key="6">
    <source>
        <dbReference type="ARBA" id="ARBA00023004"/>
    </source>
</evidence>
<name>A0A1C6V1K4_9ACTN</name>
<dbReference type="FunFam" id="1.10.630.10:FF:000018">
    <property type="entry name" value="Cytochrome P450 monooxygenase"/>
    <property type="match status" value="1"/>
</dbReference>
<keyword evidence="3 10" id="KW-0479">Metal-binding</keyword>
<dbReference type="PANTHER" id="PTHR46696">
    <property type="entry name" value="P450, PUTATIVE (EUROFUNG)-RELATED"/>
    <property type="match status" value="1"/>
</dbReference>
<evidence type="ECO:0000313" key="11">
    <source>
        <dbReference type="EMBL" id="SCL60182.1"/>
    </source>
</evidence>
<keyword evidence="5 10" id="KW-0560">Oxidoreductase</keyword>
<accession>A0A1C6V1K4</accession>
<evidence type="ECO:0000313" key="13">
    <source>
        <dbReference type="Proteomes" id="UP000199343"/>
    </source>
</evidence>
<dbReference type="GO" id="GO:0005506">
    <property type="term" value="F:iron ion binding"/>
    <property type="evidence" value="ECO:0007669"/>
    <property type="project" value="InterPro"/>
</dbReference>
<dbReference type="EMBL" id="CP109071">
    <property type="protein sequence ID" value="WSA35216.1"/>
    <property type="molecule type" value="Genomic_DNA"/>
</dbReference>
<dbReference type="PANTHER" id="PTHR46696:SF1">
    <property type="entry name" value="CYTOCHROME P450 YJIB-RELATED"/>
    <property type="match status" value="1"/>
</dbReference>
<dbReference type="InterPro" id="IPR017972">
    <property type="entry name" value="Cyt_P450_CS"/>
</dbReference>
<keyword evidence="4" id="KW-0521">NADP</keyword>
<protein>
    <submittedName>
        <fullName evidence="11">Cytochrome P450</fullName>
    </submittedName>
</protein>
<evidence type="ECO:0000256" key="2">
    <source>
        <dbReference type="ARBA" id="ARBA00022617"/>
    </source>
</evidence>
<dbReference type="InterPro" id="IPR002397">
    <property type="entry name" value="Cyt_P450_B"/>
</dbReference>
<keyword evidence="2 10" id="KW-0349">Heme</keyword>
<reference evidence="11 13" key="1">
    <citation type="submission" date="2016-06" db="EMBL/GenBank/DDBJ databases">
        <authorList>
            <person name="Kjaerup R.B."/>
            <person name="Dalgaard T.S."/>
            <person name="Juul-Madsen H.R."/>
        </authorList>
    </citation>
    <scope>NUCLEOTIDE SEQUENCE [LARGE SCALE GENOMIC DNA]</scope>
    <source>
        <strain evidence="11 13">DSM 43363</strain>
    </source>
</reference>
<evidence type="ECO:0000313" key="14">
    <source>
        <dbReference type="Proteomes" id="UP001334804"/>
    </source>
</evidence>
<dbReference type="Pfam" id="PF00067">
    <property type="entry name" value="p450"/>
    <property type="match status" value="1"/>
</dbReference>
<dbReference type="GO" id="GO:0020037">
    <property type="term" value="F:heme binding"/>
    <property type="evidence" value="ECO:0007669"/>
    <property type="project" value="InterPro"/>
</dbReference>
<dbReference type="PRINTS" id="PR00359">
    <property type="entry name" value="BP450"/>
</dbReference>
<dbReference type="Proteomes" id="UP000199343">
    <property type="component" value="Unassembled WGS sequence"/>
</dbReference>
<dbReference type="Gene3D" id="1.10.630.10">
    <property type="entry name" value="Cytochrome P450"/>
    <property type="match status" value="1"/>
</dbReference>
<evidence type="ECO:0000256" key="3">
    <source>
        <dbReference type="ARBA" id="ARBA00022723"/>
    </source>
</evidence>
<dbReference type="AlphaFoldDB" id="A0A1C6V1K4"/>
<dbReference type="Proteomes" id="UP001334804">
    <property type="component" value="Chromosome"/>
</dbReference>
<dbReference type="PROSITE" id="PS00086">
    <property type="entry name" value="CYTOCHROME_P450"/>
    <property type="match status" value="1"/>
</dbReference>
<organism evidence="11 13">
    <name type="scientific">Micromonospora peucetia</name>
    <dbReference type="NCBI Taxonomy" id="47871"/>
    <lineage>
        <taxon>Bacteria</taxon>
        <taxon>Bacillati</taxon>
        <taxon>Actinomycetota</taxon>
        <taxon>Actinomycetes</taxon>
        <taxon>Micromonosporales</taxon>
        <taxon>Micromonosporaceae</taxon>
        <taxon>Micromonospora</taxon>
    </lineage>
</organism>
<keyword evidence="14" id="KW-1185">Reference proteome</keyword>
<dbReference type="GO" id="GO:0017000">
    <property type="term" value="P:antibiotic biosynthetic process"/>
    <property type="evidence" value="ECO:0007669"/>
    <property type="project" value="UniProtKB-KW"/>
</dbReference>
<evidence type="ECO:0000313" key="12">
    <source>
        <dbReference type="EMBL" id="WSA35216.1"/>
    </source>
</evidence>
<comment type="pathway">
    <text evidence="9">Antibiotic biosynthesis; mycinamicin biosynthesis.</text>
</comment>